<dbReference type="Gene3D" id="3.10.20.30">
    <property type="match status" value="1"/>
</dbReference>
<dbReference type="InterPro" id="IPR001041">
    <property type="entry name" value="2Fe-2S_ferredoxin-type"/>
</dbReference>
<protein>
    <recommendedName>
        <fullName evidence="10">2Fe-2S ferredoxin-type domain-containing protein</fullName>
    </recommendedName>
</protein>
<dbReference type="AlphaFoldDB" id="A0A1W6YX84"/>
<comment type="cofactor">
    <cofactor evidence="8">
        <name>[2Fe-2S] cluster</name>
        <dbReference type="ChEBI" id="CHEBI:190135"/>
    </cofactor>
</comment>
<gene>
    <name evidence="11" type="ORF">CAL13_04235</name>
</gene>
<dbReference type="PROSITE" id="PS51085">
    <property type="entry name" value="2FE2S_FER_2"/>
    <property type="match status" value="1"/>
</dbReference>
<dbReference type="PANTHER" id="PTHR43112:SF3">
    <property type="entry name" value="FERREDOXIN-2, CHLOROPLASTIC"/>
    <property type="match status" value="1"/>
</dbReference>
<evidence type="ECO:0000259" key="10">
    <source>
        <dbReference type="PROSITE" id="PS51085"/>
    </source>
</evidence>
<evidence type="ECO:0000256" key="1">
    <source>
        <dbReference type="ARBA" id="ARBA00007874"/>
    </source>
</evidence>
<evidence type="ECO:0000256" key="5">
    <source>
        <dbReference type="ARBA" id="ARBA00022982"/>
    </source>
</evidence>
<evidence type="ECO:0000256" key="8">
    <source>
        <dbReference type="ARBA" id="ARBA00034078"/>
    </source>
</evidence>
<evidence type="ECO:0000256" key="4">
    <source>
        <dbReference type="ARBA" id="ARBA00022723"/>
    </source>
</evidence>
<dbReference type="GO" id="GO:0051537">
    <property type="term" value="F:2 iron, 2 sulfur cluster binding"/>
    <property type="evidence" value="ECO:0007669"/>
    <property type="project" value="UniProtKB-KW"/>
</dbReference>
<dbReference type="GO" id="GO:0046872">
    <property type="term" value="F:metal ion binding"/>
    <property type="evidence" value="ECO:0007669"/>
    <property type="project" value="UniProtKB-KW"/>
</dbReference>
<dbReference type="SUPFAM" id="SSF54292">
    <property type="entry name" value="2Fe-2S ferredoxin-like"/>
    <property type="match status" value="1"/>
</dbReference>
<keyword evidence="4" id="KW-0479">Metal-binding</keyword>
<evidence type="ECO:0000256" key="3">
    <source>
        <dbReference type="ARBA" id="ARBA00022714"/>
    </source>
</evidence>
<dbReference type="Proteomes" id="UP000194139">
    <property type="component" value="Chromosome"/>
</dbReference>
<dbReference type="PANTHER" id="PTHR43112">
    <property type="entry name" value="FERREDOXIN"/>
    <property type="match status" value="1"/>
</dbReference>
<dbReference type="CDD" id="cd00207">
    <property type="entry name" value="fer2"/>
    <property type="match status" value="1"/>
</dbReference>
<dbReference type="EMBL" id="CP021109">
    <property type="protein sequence ID" value="ARP85509.1"/>
    <property type="molecule type" value="Genomic_DNA"/>
</dbReference>
<sequence length="113" mass="12190">MTGASGRYTVTLIPSEWRFDADAGDTLLAAATRADIRMPSSCRNGTCRACMCYLVEGEVAYPGGRPGLTSEEMEEGWILPCVGRARSDLRIDVPDAEAAQKTPPTPIMVGPRR</sequence>
<keyword evidence="5" id="KW-0249">Electron transport</keyword>
<feature type="region of interest" description="Disordered" evidence="9">
    <location>
        <begin position="93"/>
        <end position="113"/>
    </location>
</feature>
<dbReference type="Pfam" id="PF00111">
    <property type="entry name" value="Fer2"/>
    <property type="match status" value="1"/>
</dbReference>
<keyword evidence="7" id="KW-0411">Iron-sulfur</keyword>
<dbReference type="RefSeq" id="WP_086071613.1">
    <property type="nucleotide sequence ID" value="NZ_CP021109.1"/>
</dbReference>
<evidence type="ECO:0000313" key="11">
    <source>
        <dbReference type="EMBL" id="ARP85509.1"/>
    </source>
</evidence>
<evidence type="ECO:0000256" key="9">
    <source>
        <dbReference type="SAM" id="MobiDB-lite"/>
    </source>
</evidence>
<dbReference type="InterPro" id="IPR036010">
    <property type="entry name" value="2Fe-2S_ferredoxin-like_sf"/>
</dbReference>
<keyword evidence="12" id="KW-1185">Reference proteome</keyword>
<name>A0A1W6YX84_9BORD</name>
<proteinExistence type="inferred from homology"/>
<evidence type="ECO:0000313" key="12">
    <source>
        <dbReference type="Proteomes" id="UP000194139"/>
    </source>
</evidence>
<keyword evidence="2" id="KW-0813">Transport</keyword>
<evidence type="ECO:0000256" key="6">
    <source>
        <dbReference type="ARBA" id="ARBA00023004"/>
    </source>
</evidence>
<keyword evidence="3" id="KW-0001">2Fe-2S</keyword>
<evidence type="ECO:0000256" key="7">
    <source>
        <dbReference type="ARBA" id="ARBA00023014"/>
    </source>
</evidence>
<dbReference type="InterPro" id="IPR012675">
    <property type="entry name" value="Beta-grasp_dom_sf"/>
</dbReference>
<accession>A0A1W6YX84</accession>
<keyword evidence="6" id="KW-0408">Iron</keyword>
<evidence type="ECO:0000256" key="2">
    <source>
        <dbReference type="ARBA" id="ARBA00022448"/>
    </source>
</evidence>
<comment type="similarity">
    <text evidence="1">Belongs to the 2Fe2S plant-type ferredoxin family.</text>
</comment>
<organism evidence="11 12">
    <name type="scientific">Bordetella genomosp. 9</name>
    <dbReference type="NCBI Taxonomy" id="1416803"/>
    <lineage>
        <taxon>Bacteria</taxon>
        <taxon>Pseudomonadati</taxon>
        <taxon>Pseudomonadota</taxon>
        <taxon>Betaproteobacteria</taxon>
        <taxon>Burkholderiales</taxon>
        <taxon>Alcaligenaceae</taxon>
        <taxon>Bordetella</taxon>
    </lineage>
</organism>
<feature type="domain" description="2Fe-2S ferredoxin-type" evidence="10">
    <location>
        <begin position="8"/>
        <end position="97"/>
    </location>
</feature>
<reference evidence="11 12" key="1">
    <citation type="submission" date="2017-05" db="EMBL/GenBank/DDBJ databases">
        <title>Complete and WGS of Bordetella genogroups.</title>
        <authorList>
            <person name="Spilker T."/>
            <person name="LiPuma J."/>
        </authorList>
    </citation>
    <scope>NUCLEOTIDE SEQUENCE [LARGE SCALE GENOMIC DNA]</scope>
    <source>
        <strain evidence="11 12">AU17164</strain>
    </source>
</reference>